<keyword evidence="1" id="KW-0812">Transmembrane</keyword>
<proteinExistence type="predicted"/>
<dbReference type="OrthoDB" id="10392374at2759"/>
<keyword evidence="1" id="KW-0472">Membrane</keyword>
<name>A0A1V9XJ48_9ACAR</name>
<gene>
    <name evidence="2" type="ORF">BIW11_03574</name>
</gene>
<comment type="caution">
    <text evidence="2">The sequence shown here is derived from an EMBL/GenBank/DDBJ whole genome shotgun (WGS) entry which is preliminary data.</text>
</comment>
<dbReference type="InParanoid" id="A0A1V9XJ48"/>
<accession>A0A1V9XJ48</accession>
<sequence length="181" mass="20115">MLATELLFANVVTVLEQNFETRWSRPGGLGICCAQIMVINFASPPEQPHGGWGEFGARLSLLNDQAAVMELHELETMMLALSKDPMWFAIYSWALLLLFSLVVGTKTVVRCTLFLCILPSLRAIRSGQADVFWARFWMVVGLASNLGLPSSIRAMLFIWCAAPHHANGTDVIFSLIQKIFV</sequence>
<dbReference type="AlphaFoldDB" id="A0A1V9XJ48"/>
<reference evidence="2 3" key="1">
    <citation type="journal article" date="2017" name="Gigascience">
        <title>Draft genome of the honey bee ectoparasitic mite, Tropilaelaps mercedesae, is shaped by the parasitic life history.</title>
        <authorList>
            <person name="Dong X."/>
            <person name="Armstrong S.D."/>
            <person name="Xia D."/>
            <person name="Makepeace B.L."/>
            <person name="Darby A.C."/>
            <person name="Kadowaki T."/>
        </authorList>
    </citation>
    <scope>NUCLEOTIDE SEQUENCE [LARGE SCALE GENOMIC DNA]</scope>
    <source>
        <strain evidence="2">Wuxi-XJTLU</strain>
    </source>
</reference>
<keyword evidence="1" id="KW-1133">Transmembrane helix</keyword>
<dbReference type="EMBL" id="MNPL01009878">
    <property type="protein sequence ID" value="OQR73476.1"/>
    <property type="molecule type" value="Genomic_DNA"/>
</dbReference>
<organism evidence="2 3">
    <name type="scientific">Tropilaelaps mercedesae</name>
    <dbReference type="NCBI Taxonomy" id="418985"/>
    <lineage>
        <taxon>Eukaryota</taxon>
        <taxon>Metazoa</taxon>
        <taxon>Ecdysozoa</taxon>
        <taxon>Arthropoda</taxon>
        <taxon>Chelicerata</taxon>
        <taxon>Arachnida</taxon>
        <taxon>Acari</taxon>
        <taxon>Parasitiformes</taxon>
        <taxon>Mesostigmata</taxon>
        <taxon>Gamasina</taxon>
        <taxon>Dermanyssoidea</taxon>
        <taxon>Laelapidae</taxon>
        <taxon>Tropilaelaps</taxon>
    </lineage>
</organism>
<keyword evidence="3" id="KW-1185">Reference proteome</keyword>
<protein>
    <submittedName>
        <fullName evidence="2">Uncharacterized protein</fullName>
    </submittedName>
</protein>
<evidence type="ECO:0000313" key="3">
    <source>
        <dbReference type="Proteomes" id="UP000192247"/>
    </source>
</evidence>
<dbReference type="Proteomes" id="UP000192247">
    <property type="component" value="Unassembled WGS sequence"/>
</dbReference>
<feature type="transmembrane region" description="Helical" evidence="1">
    <location>
        <begin position="86"/>
        <end position="104"/>
    </location>
</feature>
<evidence type="ECO:0000256" key="1">
    <source>
        <dbReference type="SAM" id="Phobius"/>
    </source>
</evidence>
<evidence type="ECO:0000313" key="2">
    <source>
        <dbReference type="EMBL" id="OQR73476.1"/>
    </source>
</evidence>